<dbReference type="AlphaFoldDB" id="A0A9N7ZCT4"/>
<organism evidence="1 2">
    <name type="scientific">Pleuronectes platessa</name>
    <name type="common">European plaice</name>
    <dbReference type="NCBI Taxonomy" id="8262"/>
    <lineage>
        <taxon>Eukaryota</taxon>
        <taxon>Metazoa</taxon>
        <taxon>Chordata</taxon>
        <taxon>Craniata</taxon>
        <taxon>Vertebrata</taxon>
        <taxon>Euteleostomi</taxon>
        <taxon>Actinopterygii</taxon>
        <taxon>Neopterygii</taxon>
        <taxon>Teleostei</taxon>
        <taxon>Neoteleostei</taxon>
        <taxon>Acanthomorphata</taxon>
        <taxon>Carangaria</taxon>
        <taxon>Pleuronectiformes</taxon>
        <taxon>Pleuronectoidei</taxon>
        <taxon>Pleuronectidae</taxon>
        <taxon>Pleuronectes</taxon>
    </lineage>
</organism>
<reference evidence="1" key="1">
    <citation type="submission" date="2020-03" db="EMBL/GenBank/DDBJ databases">
        <authorList>
            <person name="Weist P."/>
        </authorList>
    </citation>
    <scope>NUCLEOTIDE SEQUENCE</scope>
</reference>
<evidence type="ECO:0000313" key="1">
    <source>
        <dbReference type="EMBL" id="CAB1457079.1"/>
    </source>
</evidence>
<proteinExistence type="predicted"/>
<accession>A0A9N7ZCT4</accession>
<protein>
    <submittedName>
        <fullName evidence="1">Uncharacterized protein</fullName>
    </submittedName>
</protein>
<keyword evidence="2" id="KW-1185">Reference proteome</keyword>
<comment type="caution">
    <text evidence="1">The sequence shown here is derived from an EMBL/GenBank/DDBJ whole genome shotgun (WGS) entry which is preliminary data.</text>
</comment>
<evidence type="ECO:0000313" key="2">
    <source>
        <dbReference type="Proteomes" id="UP001153269"/>
    </source>
</evidence>
<dbReference type="Proteomes" id="UP001153269">
    <property type="component" value="Unassembled WGS sequence"/>
</dbReference>
<gene>
    <name evidence="1" type="ORF">PLEPLA_LOCUS44883</name>
</gene>
<dbReference type="EMBL" id="CADEAL010004325">
    <property type="protein sequence ID" value="CAB1457079.1"/>
    <property type="molecule type" value="Genomic_DNA"/>
</dbReference>
<sequence>MRVGIGSGDTYGPMHYPGMRSLWQSPANFHQHLAFPSHPPTSPPFTRPSYLVPFFSSSLLCTLSFACYCPRMQQNPYHPSTNLVLSCKAQLPKHISRPAPGTQD</sequence>
<name>A0A9N7ZCT4_PLEPL</name>